<keyword evidence="7 9" id="KW-0808">Transferase</keyword>
<dbReference type="SUPFAM" id="SSF54675">
    <property type="entry name" value="Nicotinate/Quinolinate PRTase N-terminal domain-like"/>
    <property type="match status" value="1"/>
</dbReference>
<dbReference type="RefSeq" id="WP_285996975.1">
    <property type="nucleotide sequence ID" value="NZ_CP127295.1"/>
</dbReference>
<comment type="catalytic activity">
    <reaction evidence="8 9">
        <text>5-phospho-alpha-D-ribose 1-diphosphate + nicotinate + ATP + H2O = nicotinate beta-D-ribonucleotide + ADP + phosphate + diphosphate</text>
        <dbReference type="Rhea" id="RHEA:36163"/>
        <dbReference type="ChEBI" id="CHEBI:15377"/>
        <dbReference type="ChEBI" id="CHEBI:30616"/>
        <dbReference type="ChEBI" id="CHEBI:32544"/>
        <dbReference type="ChEBI" id="CHEBI:33019"/>
        <dbReference type="ChEBI" id="CHEBI:43474"/>
        <dbReference type="ChEBI" id="CHEBI:57502"/>
        <dbReference type="ChEBI" id="CHEBI:58017"/>
        <dbReference type="ChEBI" id="CHEBI:456216"/>
        <dbReference type="EC" id="6.3.4.21"/>
    </reaction>
</comment>
<gene>
    <name evidence="12" type="ORF">QRX60_41700</name>
</gene>
<keyword evidence="13" id="KW-1185">Reference proteome</keyword>
<comment type="function">
    <text evidence="9">Catalyzes the first step in the biosynthesis of NAD from nicotinic acid, the ATP-dependent synthesis of beta-nicotinate D-ribonucleotide from nicotinate and 5-phospho-D-ribose 1-phosphate.</text>
</comment>
<keyword evidence="6 9" id="KW-0662">Pyridine nucleotide biosynthesis</keyword>
<dbReference type="GO" id="GO:0034355">
    <property type="term" value="P:NAD+ biosynthetic process via the salvage pathway"/>
    <property type="evidence" value="ECO:0007669"/>
    <property type="project" value="TreeGrafter"/>
</dbReference>
<dbReference type="PANTHER" id="PTHR11098:SF1">
    <property type="entry name" value="NICOTINATE PHOSPHORIBOSYLTRANSFERASE"/>
    <property type="match status" value="1"/>
</dbReference>
<evidence type="ECO:0000256" key="3">
    <source>
        <dbReference type="ARBA" id="ARBA00013236"/>
    </source>
</evidence>
<dbReference type="AlphaFoldDB" id="A0A9Y2NG77"/>
<organism evidence="12 13">
    <name type="scientific">Amycolatopsis mongoliensis</name>
    <dbReference type="NCBI Taxonomy" id="715475"/>
    <lineage>
        <taxon>Bacteria</taxon>
        <taxon>Bacillati</taxon>
        <taxon>Actinomycetota</taxon>
        <taxon>Actinomycetes</taxon>
        <taxon>Pseudonocardiales</taxon>
        <taxon>Pseudonocardiaceae</taxon>
        <taxon>Amycolatopsis</taxon>
    </lineage>
</organism>
<protein>
    <recommendedName>
        <fullName evidence="3 9">Nicotinate phosphoribosyltransferase</fullName>
        <ecNumber evidence="3 9">6.3.4.21</ecNumber>
    </recommendedName>
</protein>
<evidence type="ECO:0000259" key="10">
    <source>
        <dbReference type="Pfam" id="PF04095"/>
    </source>
</evidence>
<evidence type="ECO:0000256" key="6">
    <source>
        <dbReference type="ARBA" id="ARBA00022642"/>
    </source>
</evidence>
<feature type="domain" description="Nicotinate/nicotinamide phosphoribosyltransferase" evidence="10">
    <location>
        <begin position="152"/>
        <end position="267"/>
    </location>
</feature>
<dbReference type="InterPro" id="IPR013785">
    <property type="entry name" value="Aldolase_TIM"/>
</dbReference>
<dbReference type="Proteomes" id="UP001239397">
    <property type="component" value="Chromosome"/>
</dbReference>
<feature type="domain" description="Nicotinate phosphoribosyltransferase N-terminal" evidence="11">
    <location>
        <begin position="8"/>
        <end position="129"/>
    </location>
</feature>
<dbReference type="NCBIfam" id="TIGR01513">
    <property type="entry name" value="NAPRTase_put"/>
    <property type="match status" value="1"/>
</dbReference>
<comment type="pathway">
    <text evidence="1 9">Cofactor biosynthesis; NAD(+) biosynthesis; nicotinate D-ribonucleotide from nicotinate: step 1/1.</text>
</comment>
<comment type="PTM">
    <text evidence="9">Transiently phosphorylated on a His residue during the reaction cycle. Phosphorylation strongly increases the affinity for substrates and increases the rate of nicotinate D-ribonucleotide production. Dephosphorylation regenerates the low-affinity form of the enzyme, leading to product release.</text>
</comment>
<evidence type="ECO:0000259" key="11">
    <source>
        <dbReference type="Pfam" id="PF17767"/>
    </source>
</evidence>
<sequence>MTGPAGGLHTDLYEIRMAASYLRRGMTGPATFSLFVRRLPPGRGFLVTAGLAECLEFLEGFGFGEADLAYLRDEVGLTPPDLAALGRLRFTGDVHAIPEGRVAGPGEPLLEVTAPLPQAQLVETALLNFTTYACAIATKAVRCRIAAPGADLVDFAARRTHGPDAAFATARATAVAGFAGTSHVASARRFGLRPVGTMAHSYVLAFPSEHAAFRAFAEDFPESPVFLVDTYDTVSGVRTAIEVARELRLPDSRVGIRLDSGDLGALAVAARGLLDRAGLPRARIMASGGLDEFALARLTAAGAPIDAFGIGTRVGVSADAPFLDSAYKLVEYDGAPVLKLSTGKVSSPGAKQVFRGAPGVPDVIGLRGEPCPAGGEPLLVPVMRAGRRVGGDGVGEARARLAADVRWLPDAVSRLHDPEQLEVRPSAAVRELTEQLVRRYRAAAAPA</sequence>
<dbReference type="InterPro" id="IPR036068">
    <property type="entry name" value="Nicotinate_pribotase-like_C"/>
</dbReference>
<comment type="similarity">
    <text evidence="2 9">Belongs to the NAPRTase family.</text>
</comment>
<evidence type="ECO:0000256" key="9">
    <source>
        <dbReference type="RuleBase" id="RU365100"/>
    </source>
</evidence>
<dbReference type="GO" id="GO:0016757">
    <property type="term" value="F:glycosyltransferase activity"/>
    <property type="evidence" value="ECO:0007669"/>
    <property type="project" value="UniProtKB-KW"/>
</dbReference>
<dbReference type="CDD" id="cd01570">
    <property type="entry name" value="NAPRTase_A"/>
    <property type="match status" value="1"/>
</dbReference>
<evidence type="ECO:0000256" key="5">
    <source>
        <dbReference type="ARBA" id="ARBA00022598"/>
    </source>
</evidence>
<evidence type="ECO:0000313" key="12">
    <source>
        <dbReference type="EMBL" id="WIY00509.1"/>
    </source>
</evidence>
<accession>A0A9Y2NG77</accession>
<dbReference type="NCBIfam" id="NF009131">
    <property type="entry name" value="PRK12484.1"/>
    <property type="match status" value="1"/>
</dbReference>
<dbReference type="PANTHER" id="PTHR11098">
    <property type="entry name" value="NICOTINATE PHOSPHORIBOSYLTRANSFERASE"/>
    <property type="match status" value="1"/>
</dbReference>
<name>A0A9Y2NG77_9PSEU</name>
<dbReference type="EMBL" id="CP127295">
    <property type="protein sequence ID" value="WIY00509.1"/>
    <property type="molecule type" value="Genomic_DNA"/>
</dbReference>
<dbReference type="InterPro" id="IPR007229">
    <property type="entry name" value="Nic_PRibTrfase-Fam"/>
</dbReference>
<dbReference type="PIRSF" id="PIRSF000484">
    <property type="entry name" value="NAPRT"/>
    <property type="match status" value="1"/>
</dbReference>
<reference evidence="12 13" key="1">
    <citation type="submission" date="2023-06" db="EMBL/GenBank/DDBJ databases">
        <authorList>
            <person name="Oyuntsetseg B."/>
            <person name="Kim S.B."/>
        </authorList>
    </citation>
    <scope>NUCLEOTIDE SEQUENCE [LARGE SCALE GENOMIC DNA]</scope>
    <source>
        <strain evidence="12 13">4-36</strain>
    </source>
</reference>
<evidence type="ECO:0000256" key="2">
    <source>
        <dbReference type="ARBA" id="ARBA00010897"/>
    </source>
</evidence>
<dbReference type="InterPro" id="IPR040727">
    <property type="entry name" value="NAPRTase_N"/>
</dbReference>
<dbReference type="SUPFAM" id="SSF51690">
    <property type="entry name" value="Nicotinate/Quinolinate PRTase C-terminal domain-like"/>
    <property type="match status" value="1"/>
</dbReference>
<dbReference type="InterPro" id="IPR041525">
    <property type="entry name" value="N/Namide_PRibTrfase"/>
</dbReference>
<dbReference type="Gene3D" id="3.20.140.10">
    <property type="entry name" value="nicotinate phosphoribosyltransferase"/>
    <property type="match status" value="2"/>
</dbReference>
<keyword evidence="4" id="KW-0597">Phosphoprotein</keyword>
<dbReference type="Gene3D" id="3.20.20.70">
    <property type="entry name" value="Aldolase class I"/>
    <property type="match status" value="1"/>
</dbReference>
<evidence type="ECO:0000256" key="1">
    <source>
        <dbReference type="ARBA" id="ARBA00004952"/>
    </source>
</evidence>
<evidence type="ECO:0000256" key="4">
    <source>
        <dbReference type="ARBA" id="ARBA00022553"/>
    </source>
</evidence>
<dbReference type="NCBIfam" id="NF006696">
    <property type="entry name" value="PRK09243.1-3"/>
    <property type="match status" value="1"/>
</dbReference>
<dbReference type="Pfam" id="PF17767">
    <property type="entry name" value="NAPRTase_N"/>
    <property type="match status" value="1"/>
</dbReference>
<evidence type="ECO:0000256" key="8">
    <source>
        <dbReference type="ARBA" id="ARBA00048668"/>
    </source>
</evidence>
<dbReference type="KEGG" id="amog:QRX60_41700"/>
<keyword evidence="5 9" id="KW-0436">Ligase</keyword>
<dbReference type="Pfam" id="PF04095">
    <property type="entry name" value="NAPRTase"/>
    <property type="match status" value="1"/>
</dbReference>
<evidence type="ECO:0000256" key="7">
    <source>
        <dbReference type="ARBA" id="ARBA00022679"/>
    </source>
</evidence>
<keyword evidence="12" id="KW-0328">Glycosyltransferase</keyword>
<dbReference type="GO" id="GO:0005829">
    <property type="term" value="C:cytosol"/>
    <property type="evidence" value="ECO:0007669"/>
    <property type="project" value="TreeGrafter"/>
</dbReference>
<proteinExistence type="inferred from homology"/>
<dbReference type="GO" id="GO:0004516">
    <property type="term" value="F:nicotinate phosphoribosyltransferase activity"/>
    <property type="evidence" value="ECO:0007669"/>
    <property type="project" value="UniProtKB-UniRule"/>
</dbReference>
<dbReference type="EC" id="6.3.4.21" evidence="3 9"/>
<evidence type="ECO:0000313" key="13">
    <source>
        <dbReference type="Proteomes" id="UP001239397"/>
    </source>
</evidence>
<dbReference type="InterPro" id="IPR006405">
    <property type="entry name" value="Nic_PRibTrfase_pncB"/>
</dbReference>